<dbReference type="Pfam" id="PF08031">
    <property type="entry name" value="BBE"/>
    <property type="match status" value="1"/>
</dbReference>
<dbReference type="InterPro" id="IPR016166">
    <property type="entry name" value="FAD-bd_PCMH"/>
</dbReference>
<keyword evidence="4" id="KW-0274">FAD</keyword>
<protein>
    <recommendedName>
        <fullName evidence="6">FAD-binding PCMH-type domain-containing protein</fullName>
    </recommendedName>
</protein>
<dbReference type="Proteomes" id="UP000827284">
    <property type="component" value="Unassembled WGS sequence"/>
</dbReference>
<dbReference type="InterPro" id="IPR012951">
    <property type="entry name" value="BBE"/>
</dbReference>
<evidence type="ECO:0000259" key="6">
    <source>
        <dbReference type="PROSITE" id="PS51387"/>
    </source>
</evidence>
<dbReference type="Gene3D" id="3.30.465.10">
    <property type="match status" value="1"/>
</dbReference>
<evidence type="ECO:0000256" key="1">
    <source>
        <dbReference type="ARBA" id="ARBA00001974"/>
    </source>
</evidence>
<reference evidence="7" key="1">
    <citation type="submission" date="2021-11" db="EMBL/GenBank/DDBJ databases">
        <authorList>
            <person name="Herlambang A."/>
            <person name="Guo Y."/>
            <person name="Takashima Y."/>
            <person name="Nishizawa T."/>
        </authorList>
    </citation>
    <scope>NUCLEOTIDE SEQUENCE</scope>
    <source>
        <strain evidence="7">E1425</strain>
    </source>
</reference>
<feature type="domain" description="FAD-binding PCMH-type" evidence="6">
    <location>
        <begin position="67"/>
        <end position="240"/>
    </location>
</feature>
<dbReference type="OrthoDB" id="415825at2759"/>
<comment type="similarity">
    <text evidence="2">Belongs to the oxygen-dependent FAD-linked oxidoreductase family.</text>
</comment>
<comment type="caution">
    <text evidence="7">The sequence shown here is derived from an EMBL/GenBank/DDBJ whole genome shotgun (WGS) entry which is preliminary data.</text>
</comment>
<keyword evidence="3" id="KW-0285">Flavoprotein</keyword>
<evidence type="ECO:0000256" key="3">
    <source>
        <dbReference type="ARBA" id="ARBA00022630"/>
    </source>
</evidence>
<evidence type="ECO:0000313" key="8">
    <source>
        <dbReference type="Proteomes" id="UP000827284"/>
    </source>
</evidence>
<dbReference type="PANTHER" id="PTHR42973:SF39">
    <property type="entry name" value="FAD-BINDING PCMH-TYPE DOMAIN-CONTAINING PROTEIN"/>
    <property type="match status" value="1"/>
</dbReference>
<name>A0A9P3LV58_9FUNG</name>
<gene>
    <name evidence="7" type="ORF">EMPS_03745</name>
</gene>
<dbReference type="GO" id="GO:0071949">
    <property type="term" value="F:FAD binding"/>
    <property type="evidence" value="ECO:0007669"/>
    <property type="project" value="InterPro"/>
</dbReference>
<dbReference type="Pfam" id="PF01565">
    <property type="entry name" value="FAD_binding_4"/>
    <property type="match status" value="1"/>
</dbReference>
<dbReference type="InterPro" id="IPR006094">
    <property type="entry name" value="Oxid_FAD_bind_N"/>
</dbReference>
<reference evidence="7" key="2">
    <citation type="journal article" date="2022" name="Microbiol. Resour. Announc.">
        <title>Whole-Genome Sequence of Entomortierella parvispora E1425, a Mucoromycotan Fungus Associated with Burkholderiaceae-Related Endosymbiotic Bacteria.</title>
        <authorList>
            <person name="Herlambang A."/>
            <person name="Guo Y."/>
            <person name="Takashima Y."/>
            <person name="Narisawa K."/>
            <person name="Ohta H."/>
            <person name="Nishizawa T."/>
        </authorList>
    </citation>
    <scope>NUCLEOTIDE SEQUENCE</scope>
    <source>
        <strain evidence="7">E1425</strain>
    </source>
</reference>
<dbReference type="InterPro" id="IPR050416">
    <property type="entry name" value="FAD-linked_Oxidoreductase"/>
</dbReference>
<evidence type="ECO:0000313" key="7">
    <source>
        <dbReference type="EMBL" id="GJJ71395.1"/>
    </source>
</evidence>
<dbReference type="EMBL" id="BQFW01000005">
    <property type="protein sequence ID" value="GJJ71395.1"/>
    <property type="molecule type" value="Genomic_DNA"/>
</dbReference>
<comment type="cofactor">
    <cofactor evidence="1">
        <name>FAD</name>
        <dbReference type="ChEBI" id="CHEBI:57692"/>
    </cofactor>
</comment>
<organism evidence="7 8">
    <name type="scientific">Entomortierella parvispora</name>
    <dbReference type="NCBI Taxonomy" id="205924"/>
    <lineage>
        <taxon>Eukaryota</taxon>
        <taxon>Fungi</taxon>
        <taxon>Fungi incertae sedis</taxon>
        <taxon>Mucoromycota</taxon>
        <taxon>Mortierellomycotina</taxon>
        <taxon>Mortierellomycetes</taxon>
        <taxon>Mortierellales</taxon>
        <taxon>Mortierellaceae</taxon>
        <taxon>Entomortierella</taxon>
    </lineage>
</organism>
<dbReference type="AlphaFoldDB" id="A0A9P3LV58"/>
<proteinExistence type="inferred from homology"/>
<dbReference type="PANTHER" id="PTHR42973">
    <property type="entry name" value="BINDING OXIDOREDUCTASE, PUTATIVE (AFU_ORTHOLOGUE AFUA_1G17690)-RELATED"/>
    <property type="match status" value="1"/>
</dbReference>
<sequence length="508" mass="55349">MYTFFKTLAATAFFTTLAYIRYTSLANTPATSFIECLQTIQGNRSSYLSTPSSPTYDKDRVLFNKAFDHRPGAIFYPASENDAAAAVLCAASHHVSVVPRSGGHSFEGYSGGSQGTLVIDLTLFQHFSIDHDTGIVTIGAGHRLGSVYTKLWTAGEYLVPAGTCPGVGIGGHALGGGVGMLGRKYGMLSDNVVGLNMISAEGEVWHISDTSRSDLFWALRGAGGGSFGLVTEFKIQAYKAPPKVTVMRVRFPWSEHRAVMDSFGKWSAKISANDISAMLYIGQNKTVFLGTFLGSQDKAKAAVAPLLSLTGAPQQIEFREGTWFQAASTWAALDGTKIDNPIGNFSLSLRLRSLLYRNPLSENELEIISRHLSNGPSDIENPKHRLISSVTMETWGGKIDDPKSPSAFDNHRGVLYSVQYGVERVAPRSWHSDSICTTCAEWSDRFSHELHAAYSSGDVLEAYQNYMEHGIPNGLQAYYGENLARLVEIKRAVDPDNLFTFPQAIPLG</sequence>
<dbReference type="InterPro" id="IPR036318">
    <property type="entry name" value="FAD-bd_PCMH-like_sf"/>
</dbReference>
<evidence type="ECO:0000256" key="2">
    <source>
        <dbReference type="ARBA" id="ARBA00005466"/>
    </source>
</evidence>
<dbReference type="InterPro" id="IPR016169">
    <property type="entry name" value="FAD-bd_PCMH_sub2"/>
</dbReference>
<keyword evidence="5" id="KW-0560">Oxidoreductase</keyword>
<keyword evidence="8" id="KW-1185">Reference proteome</keyword>
<dbReference type="SUPFAM" id="SSF56176">
    <property type="entry name" value="FAD-binding/transporter-associated domain-like"/>
    <property type="match status" value="1"/>
</dbReference>
<dbReference type="GO" id="GO:0016491">
    <property type="term" value="F:oxidoreductase activity"/>
    <property type="evidence" value="ECO:0007669"/>
    <property type="project" value="UniProtKB-KW"/>
</dbReference>
<evidence type="ECO:0000256" key="4">
    <source>
        <dbReference type="ARBA" id="ARBA00022827"/>
    </source>
</evidence>
<dbReference type="Gene3D" id="3.40.462.20">
    <property type="match status" value="1"/>
</dbReference>
<accession>A0A9P3LV58</accession>
<dbReference type="PROSITE" id="PS51387">
    <property type="entry name" value="FAD_PCMH"/>
    <property type="match status" value="1"/>
</dbReference>
<evidence type="ECO:0000256" key="5">
    <source>
        <dbReference type="ARBA" id="ARBA00023002"/>
    </source>
</evidence>